<accession>A0A1I8MTD8</accession>
<dbReference type="EnsemblMetazoa" id="MDOA008260-RA">
    <property type="protein sequence ID" value="MDOA008260-PA"/>
    <property type="gene ID" value="MDOA008260"/>
</dbReference>
<dbReference type="VEuPathDB" id="VectorBase:MDOA008260"/>
<evidence type="ECO:0000256" key="1">
    <source>
        <dbReference type="SAM" id="MobiDB-lite"/>
    </source>
</evidence>
<protein>
    <submittedName>
        <fullName evidence="2">Uncharacterized protein</fullName>
    </submittedName>
</protein>
<sequence>MLLPFNEKGLVRSARQVVTEASTRASTTTTTTPAGPTTSTTTTTTEPATTTTTTPIAPSTTTASTSTTTTITEPTTTTTSTTTTTTTEPSSSTTTTTAAPSTPSHLIVDVATTKIPILEKGENILKTFKLKEKITIDTTVVKPSKKITILIGDKPLITKFTDLKDGTKKGPVKTFIDNKKKLANVAVVAAAAEIEATSTITPVIARDASLVREQADNTSSEEMTTEIVEAEKRHLTN</sequence>
<feature type="compositionally biased region" description="Low complexity" evidence="1">
    <location>
        <begin position="19"/>
        <end position="102"/>
    </location>
</feature>
<feature type="region of interest" description="Disordered" evidence="1">
    <location>
        <begin position="215"/>
        <end position="237"/>
    </location>
</feature>
<name>A0A1I8MTD8_MUSDO</name>
<dbReference type="AlphaFoldDB" id="A0A1I8MTD8"/>
<proteinExistence type="predicted"/>
<evidence type="ECO:0000313" key="2">
    <source>
        <dbReference type="EnsemblMetazoa" id="MDOA008260-PA"/>
    </source>
</evidence>
<feature type="region of interest" description="Disordered" evidence="1">
    <location>
        <begin position="16"/>
        <end position="102"/>
    </location>
</feature>
<reference evidence="2" key="1">
    <citation type="submission" date="2020-05" db="UniProtKB">
        <authorList>
            <consortium name="EnsemblMetazoa"/>
        </authorList>
    </citation>
    <scope>IDENTIFICATION</scope>
    <source>
        <strain evidence="2">Aabys</strain>
    </source>
</reference>
<organism evidence="2">
    <name type="scientific">Musca domestica</name>
    <name type="common">House fly</name>
    <dbReference type="NCBI Taxonomy" id="7370"/>
    <lineage>
        <taxon>Eukaryota</taxon>
        <taxon>Metazoa</taxon>
        <taxon>Ecdysozoa</taxon>
        <taxon>Arthropoda</taxon>
        <taxon>Hexapoda</taxon>
        <taxon>Insecta</taxon>
        <taxon>Pterygota</taxon>
        <taxon>Neoptera</taxon>
        <taxon>Endopterygota</taxon>
        <taxon>Diptera</taxon>
        <taxon>Brachycera</taxon>
        <taxon>Muscomorpha</taxon>
        <taxon>Muscoidea</taxon>
        <taxon>Muscidae</taxon>
        <taxon>Musca</taxon>
    </lineage>
</organism>